<organism evidence="2 3">
    <name type="scientific">Hydrogenophaga pseudoflava</name>
    <name type="common">Pseudomonas carboxydoflava</name>
    <dbReference type="NCBI Taxonomy" id="47421"/>
    <lineage>
        <taxon>Bacteria</taxon>
        <taxon>Pseudomonadati</taxon>
        <taxon>Pseudomonadota</taxon>
        <taxon>Betaproteobacteria</taxon>
        <taxon>Burkholderiales</taxon>
        <taxon>Comamonadaceae</taxon>
        <taxon>Hydrogenophaga</taxon>
    </lineage>
</organism>
<dbReference type="PANTHER" id="PTHR33525:SF4">
    <property type="entry name" value="CYCLIC DI-GMP PHOSPHODIESTERASE CDGJ"/>
    <property type="match status" value="1"/>
</dbReference>
<dbReference type="PROSITE" id="PS51833">
    <property type="entry name" value="HDOD"/>
    <property type="match status" value="1"/>
</dbReference>
<evidence type="ECO:0000313" key="3">
    <source>
        <dbReference type="Proteomes" id="UP000293912"/>
    </source>
</evidence>
<sequence length="375" mass="40527">MYWMAGVLALALAWWFFRRPPVKAAPARPIAAQRSNAPALRAAAPTPAPAARETTLPPAEAMPAELAGFRWLREQDIDPARRDALLAAFRGIPRPPRSMQKLLSPDFVAKAGSAELSELVMGEPLIAAKVLSTVNSPMYGLCTPVTNIGHAVTFLGMNTVRSICLQYMLAEAFKPKLAEAQRCFDAIWQASAIASELCVRLGKALNLPDVGNLSTQVVLSFVGQLAAASLIPASRLEPWHHQNRLQRAHTEQELLGLNASEIGSLLMKSWELPESLIDEVCGVGRQLATPFMVTDRARAPRFALGYLCARLGEHFALGELDSLEGYDPALDIAADTHHLRASLAHPALARLDQALAAPELQAALDQMMGRATAEA</sequence>
<dbReference type="Proteomes" id="UP000293912">
    <property type="component" value="Chromosome"/>
</dbReference>
<dbReference type="EMBL" id="CP037867">
    <property type="protein sequence ID" value="QBM29824.1"/>
    <property type="molecule type" value="Genomic_DNA"/>
</dbReference>
<name>A0A4P6X7Z6_HYDPS</name>
<keyword evidence="3" id="KW-1185">Reference proteome</keyword>
<feature type="domain" description="HDOD" evidence="1">
    <location>
        <begin position="92"/>
        <end position="286"/>
    </location>
</feature>
<evidence type="ECO:0000313" key="2">
    <source>
        <dbReference type="EMBL" id="QBM29824.1"/>
    </source>
</evidence>
<dbReference type="AlphaFoldDB" id="A0A4P6X7Z6"/>
<dbReference type="Pfam" id="PF08668">
    <property type="entry name" value="HDOD"/>
    <property type="match status" value="1"/>
</dbReference>
<dbReference type="KEGG" id="hpse:HPF_19175"/>
<dbReference type="Gene3D" id="1.10.3210.10">
    <property type="entry name" value="Hypothetical protein af1432"/>
    <property type="match status" value="1"/>
</dbReference>
<dbReference type="InterPro" id="IPR013976">
    <property type="entry name" value="HDOD"/>
</dbReference>
<protein>
    <submittedName>
        <fullName evidence="2">HDOD domain protein</fullName>
    </submittedName>
</protein>
<accession>A0A4P6X7Z6</accession>
<gene>
    <name evidence="2" type="ORF">HPF_19175</name>
</gene>
<dbReference type="SUPFAM" id="SSF109604">
    <property type="entry name" value="HD-domain/PDEase-like"/>
    <property type="match status" value="1"/>
</dbReference>
<dbReference type="PANTHER" id="PTHR33525">
    <property type="match status" value="1"/>
</dbReference>
<proteinExistence type="predicted"/>
<dbReference type="InterPro" id="IPR052340">
    <property type="entry name" value="RNase_Y/CdgJ"/>
</dbReference>
<evidence type="ECO:0000259" key="1">
    <source>
        <dbReference type="PROSITE" id="PS51833"/>
    </source>
</evidence>
<reference evidence="2 3" key="1">
    <citation type="submission" date="2019-03" db="EMBL/GenBank/DDBJ databases">
        <authorList>
            <person name="Sebastian G."/>
            <person name="Baumann P."/>
            <person name="Ruckert C."/>
            <person name="Kalinowski J."/>
            <person name="Nebel B."/>
            <person name="Takors R."/>
            <person name="Blombach B."/>
        </authorList>
    </citation>
    <scope>NUCLEOTIDE SEQUENCE [LARGE SCALE GENOMIC DNA]</scope>
    <source>
        <strain evidence="2 3">DSM 1084</strain>
    </source>
</reference>